<dbReference type="HAMAP" id="MF_03223">
    <property type="entry name" value="Methyltr_EFM7"/>
    <property type="match status" value="1"/>
</dbReference>
<feature type="binding site" evidence="5">
    <location>
        <position position="112"/>
    </location>
    <ligand>
        <name>S-adenosyl-L-methionine</name>
        <dbReference type="ChEBI" id="CHEBI:59789"/>
    </ligand>
</feature>
<evidence type="ECO:0000256" key="1">
    <source>
        <dbReference type="ARBA" id="ARBA00022490"/>
    </source>
</evidence>
<comment type="caution">
    <text evidence="7">The sequence shown here is derived from an EMBL/GenBank/DDBJ whole genome shotgun (WGS) entry which is preliminary data.</text>
</comment>
<name>A0ABQ8K2S2_9APHY</name>
<comment type="function">
    <text evidence="5">S-adenosyl-L-methionine-dependent protein methyltransferase that trimethylates the N-terminal glycine 'Gly-2' of elongation factor 1-alpha, before also catalyzing the mono- and dimethylation of 'Lys-3'.</text>
</comment>
<proteinExistence type="inferred from homology"/>
<dbReference type="InterPro" id="IPR025784">
    <property type="entry name" value="EFM7"/>
</dbReference>
<dbReference type="EMBL" id="JADCUA010000027">
    <property type="protein sequence ID" value="KAH9831127.1"/>
    <property type="molecule type" value="Genomic_DNA"/>
</dbReference>
<dbReference type="EC" id="2.1.1.-" evidence="5"/>
<keyword evidence="3 5" id="KW-0808">Transferase</keyword>
<feature type="binding site" evidence="5">
    <location>
        <begin position="90"/>
        <end position="92"/>
    </location>
    <ligand>
        <name>S-adenosyl-L-methionine</name>
        <dbReference type="ChEBI" id="CHEBI:59789"/>
    </ligand>
</feature>
<evidence type="ECO:0000313" key="8">
    <source>
        <dbReference type="Proteomes" id="UP000814176"/>
    </source>
</evidence>
<dbReference type="Gene3D" id="3.40.50.150">
    <property type="entry name" value="Vaccinia Virus protein VP39"/>
    <property type="match status" value="1"/>
</dbReference>
<evidence type="ECO:0000256" key="4">
    <source>
        <dbReference type="ARBA" id="ARBA00022691"/>
    </source>
</evidence>
<dbReference type="Pfam" id="PF10294">
    <property type="entry name" value="Methyltransf_16"/>
    <property type="match status" value="1"/>
</dbReference>
<reference evidence="7 8" key="1">
    <citation type="journal article" date="2021" name="Environ. Microbiol.">
        <title>Gene family expansions and transcriptome signatures uncover fungal adaptations to wood decay.</title>
        <authorList>
            <person name="Hage H."/>
            <person name="Miyauchi S."/>
            <person name="Viragh M."/>
            <person name="Drula E."/>
            <person name="Min B."/>
            <person name="Chaduli D."/>
            <person name="Navarro D."/>
            <person name="Favel A."/>
            <person name="Norest M."/>
            <person name="Lesage-Meessen L."/>
            <person name="Balint B."/>
            <person name="Merenyi Z."/>
            <person name="de Eugenio L."/>
            <person name="Morin E."/>
            <person name="Martinez A.T."/>
            <person name="Baldrian P."/>
            <person name="Stursova M."/>
            <person name="Martinez M.J."/>
            <person name="Novotny C."/>
            <person name="Magnuson J.K."/>
            <person name="Spatafora J.W."/>
            <person name="Maurice S."/>
            <person name="Pangilinan J."/>
            <person name="Andreopoulos W."/>
            <person name="LaButti K."/>
            <person name="Hundley H."/>
            <person name="Na H."/>
            <person name="Kuo A."/>
            <person name="Barry K."/>
            <person name="Lipzen A."/>
            <person name="Henrissat B."/>
            <person name="Riley R."/>
            <person name="Ahrendt S."/>
            <person name="Nagy L.G."/>
            <person name="Grigoriev I.V."/>
            <person name="Martin F."/>
            <person name="Rosso M.N."/>
        </authorList>
    </citation>
    <scope>NUCLEOTIDE SEQUENCE [LARGE SCALE GENOMIC DNA]</scope>
    <source>
        <strain evidence="7 8">CIRM-BRFM 1785</strain>
    </source>
</reference>
<feature type="binding site" evidence="5">
    <location>
        <position position="64"/>
    </location>
    <ligand>
        <name>S-adenosyl-L-methionine</name>
        <dbReference type="ChEBI" id="CHEBI:59789"/>
    </ligand>
</feature>
<gene>
    <name evidence="5" type="primary">EFM7</name>
    <name evidence="7" type="ORF">C8Q71DRAFT_782794</name>
</gene>
<keyword evidence="4 5" id="KW-0949">S-adenosyl-L-methionine</keyword>
<feature type="binding site" evidence="5">
    <location>
        <position position="168"/>
    </location>
    <ligand>
        <name>S-adenosyl-L-methionine</name>
        <dbReference type="ChEBI" id="CHEBI:59789"/>
    </ligand>
</feature>
<evidence type="ECO:0000313" key="7">
    <source>
        <dbReference type="EMBL" id="KAH9831127.1"/>
    </source>
</evidence>
<dbReference type="SUPFAM" id="SSF53335">
    <property type="entry name" value="S-adenosyl-L-methionine-dependent methyltransferases"/>
    <property type="match status" value="1"/>
</dbReference>
<dbReference type="RefSeq" id="XP_047774288.1">
    <property type="nucleotide sequence ID" value="XM_047924947.1"/>
</dbReference>
<keyword evidence="2 5" id="KW-0489">Methyltransferase</keyword>
<sequence>MSDTEEIDLGLDSVFTEQPRPPSPEPTTSIYKRENRDGTSDHNDWSEITIRLVGSHPLWGHYLWNASRAFASYLDAHPDLYLGRTVLELGAGGGLPGIVAAKNGARTVVLTDYPDRTLLENLDFNVNANVPPHESHVQVKGYIWGKPVQPLLEALGPNASRYNLIIMSDLIFNHSQHDALLSTCEETLSVRERSERAEPCLLVFYTHHRPHLAHRDMGFFSKAQERGWTCEEILTQKFPPMFPEDPGEEEVRATVHGWRLTRRL</sequence>
<dbReference type="PANTHER" id="PTHR14614">
    <property type="entry name" value="HEPATOCELLULAR CARCINOMA-ASSOCIATED ANTIGEN"/>
    <property type="match status" value="1"/>
</dbReference>
<dbReference type="Proteomes" id="UP000814176">
    <property type="component" value="Unassembled WGS sequence"/>
</dbReference>
<feature type="compositionally biased region" description="Basic and acidic residues" evidence="6">
    <location>
        <begin position="31"/>
        <end position="40"/>
    </location>
</feature>
<evidence type="ECO:0000256" key="5">
    <source>
        <dbReference type="HAMAP-Rule" id="MF_03223"/>
    </source>
</evidence>
<dbReference type="PROSITE" id="PS51560">
    <property type="entry name" value="SAM_MT_NNT1"/>
    <property type="match status" value="1"/>
</dbReference>
<dbReference type="GeneID" id="72005679"/>
<accession>A0ABQ8K2S2</accession>
<dbReference type="InterPro" id="IPR019410">
    <property type="entry name" value="Methyltransf_16"/>
</dbReference>
<dbReference type="PANTHER" id="PTHR14614:SF10">
    <property type="entry name" value="PROTEIN N-TERMINAL AND LYSINE N-METHYLTRANSFERASE EFM7"/>
    <property type="match status" value="1"/>
</dbReference>
<keyword evidence="8" id="KW-1185">Reference proteome</keyword>
<comment type="similarity">
    <text evidence="5">Belongs to the class I-like SAM-binding methyltransferase superfamily. EFM7 family.</text>
</comment>
<feature type="binding site" evidence="5">
    <location>
        <position position="144"/>
    </location>
    <ligand>
        <name>S-adenosyl-L-methionine</name>
        <dbReference type="ChEBI" id="CHEBI:59789"/>
    </ligand>
</feature>
<dbReference type="InterPro" id="IPR029063">
    <property type="entry name" value="SAM-dependent_MTases_sf"/>
</dbReference>
<keyword evidence="1 5" id="KW-0963">Cytoplasm</keyword>
<organism evidence="7 8">
    <name type="scientific">Rhodofomes roseus</name>
    <dbReference type="NCBI Taxonomy" id="34475"/>
    <lineage>
        <taxon>Eukaryota</taxon>
        <taxon>Fungi</taxon>
        <taxon>Dikarya</taxon>
        <taxon>Basidiomycota</taxon>
        <taxon>Agaricomycotina</taxon>
        <taxon>Agaricomycetes</taxon>
        <taxon>Polyporales</taxon>
        <taxon>Rhodofomes</taxon>
    </lineage>
</organism>
<evidence type="ECO:0000256" key="2">
    <source>
        <dbReference type="ARBA" id="ARBA00022603"/>
    </source>
</evidence>
<evidence type="ECO:0000256" key="3">
    <source>
        <dbReference type="ARBA" id="ARBA00022679"/>
    </source>
</evidence>
<comment type="subcellular location">
    <subcellularLocation>
        <location evidence="5">Cytoplasm</location>
    </subcellularLocation>
</comment>
<protein>
    <recommendedName>
        <fullName evidence="5">Protein N-terminal and lysine N-methyltransferase EFM7</fullName>
        <ecNumber evidence="5">2.1.1.-</ecNumber>
    </recommendedName>
    <alternativeName>
        <fullName evidence="5">Elongation factor methyltransferase 7</fullName>
    </alternativeName>
</protein>
<feature type="region of interest" description="Disordered" evidence="6">
    <location>
        <begin position="1"/>
        <end position="40"/>
    </location>
</feature>
<evidence type="ECO:0000256" key="6">
    <source>
        <dbReference type="SAM" id="MobiDB-lite"/>
    </source>
</evidence>